<keyword evidence="2" id="KW-1185">Reference proteome</keyword>
<dbReference type="AlphaFoldDB" id="A0A179UXV7"/>
<gene>
    <name evidence="1" type="ORF">BDBG_07967</name>
</gene>
<dbReference type="VEuPathDB" id="FungiDB:BDBG_07967"/>
<dbReference type="OrthoDB" id="10544901at2759"/>
<dbReference type="GeneID" id="8508759"/>
<accession>A0A179UXV7</accession>
<organism evidence="1 2">
    <name type="scientific">Blastomyces gilchristii (strain SLH14081)</name>
    <name type="common">Blastomyces dermatitidis</name>
    <dbReference type="NCBI Taxonomy" id="559298"/>
    <lineage>
        <taxon>Eukaryota</taxon>
        <taxon>Fungi</taxon>
        <taxon>Dikarya</taxon>
        <taxon>Ascomycota</taxon>
        <taxon>Pezizomycotina</taxon>
        <taxon>Eurotiomycetes</taxon>
        <taxon>Eurotiomycetidae</taxon>
        <taxon>Onygenales</taxon>
        <taxon>Ajellomycetaceae</taxon>
        <taxon>Blastomyces</taxon>
    </lineage>
</organism>
<dbReference type="RefSeq" id="XP_031580476.1">
    <property type="nucleotide sequence ID" value="XM_031723331.1"/>
</dbReference>
<evidence type="ECO:0000313" key="2">
    <source>
        <dbReference type="Proteomes" id="UP000002038"/>
    </source>
</evidence>
<proteinExistence type="predicted"/>
<dbReference type="EMBL" id="GG657468">
    <property type="protein sequence ID" value="OAT12643.1"/>
    <property type="molecule type" value="Genomic_DNA"/>
</dbReference>
<dbReference type="KEGG" id="bgh:BDBG_07967"/>
<dbReference type="Proteomes" id="UP000002038">
    <property type="component" value="Unassembled WGS sequence"/>
</dbReference>
<reference evidence="2" key="1">
    <citation type="journal article" date="2015" name="PLoS Genet.">
        <title>The dynamic genome and transcriptome of the human fungal pathogen Blastomyces and close relative Emmonsia.</title>
        <authorList>
            <person name="Munoz J.F."/>
            <person name="Gauthier G.M."/>
            <person name="Desjardins C.A."/>
            <person name="Gallo J.E."/>
            <person name="Holder J."/>
            <person name="Sullivan T.D."/>
            <person name="Marty A.J."/>
            <person name="Carmen J.C."/>
            <person name="Chen Z."/>
            <person name="Ding L."/>
            <person name="Gujja S."/>
            <person name="Magrini V."/>
            <person name="Misas E."/>
            <person name="Mitreva M."/>
            <person name="Priest M."/>
            <person name="Saif S."/>
            <person name="Whiston E.A."/>
            <person name="Young S."/>
            <person name="Zeng Q."/>
            <person name="Goldman W.E."/>
            <person name="Mardis E.R."/>
            <person name="Taylor J.W."/>
            <person name="McEwen J.G."/>
            <person name="Clay O.K."/>
            <person name="Klein B.S."/>
            <person name="Cuomo C.A."/>
        </authorList>
    </citation>
    <scope>NUCLEOTIDE SEQUENCE [LARGE SCALE GENOMIC DNA]</scope>
    <source>
        <strain evidence="2">SLH14081</strain>
    </source>
</reference>
<sequence>MSLVPSAPQFAAGIGPARCSFAFLGASLLTWWANLSLTTFSAAAADTRMLQSHLIKSPKGSTDVENTFITHDAWLGAEQPHQCRYSQPPIVVRGWALRLGSRDGGTRIKLTS</sequence>
<name>A0A179UXV7_BLAGS</name>
<protein>
    <submittedName>
        <fullName evidence="1">Uncharacterized protein</fullName>
    </submittedName>
</protein>
<evidence type="ECO:0000313" key="1">
    <source>
        <dbReference type="EMBL" id="OAT12643.1"/>
    </source>
</evidence>